<protein>
    <submittedName>
        <fullName evidence="1">Uncharacterized protein</fullName>
    </submittedName>
</protein>
<name>A0A1H7GZB7_STRJI</name>
<sequence>MTGVRSPHQAAASAAEQVRSLGELTARPGCYPYPIDAHHTLGALAGMLEQLPLTLHQTAAAINAMPAEHLAVLDDPPIPSLIQAAVATELGHAIAALEQAATHLRKAQHTAAELLYTGPTPGS</sequence>
<dbReference type="AlphaFoldDB" id="A0A1H7GZB7"/>
<evidence type="ECO:0000313" key="1">
    <source>
        <dbReference type="EMBL" id="SEK43411.1"/>
    </source>
</evidence>
<dbReference type="RefSeq" id="WP_042448228.1">
    <property type="nucleotide sequence ID" value="NZ_BBPN01000014.1"/>
</dbReference>
<dbReference type="Proteomes" id="UP000183015">
    <property type="component" value="Unassembled WGS sequence"/>
</dbReference>
<dbReference type="eggNOG" id="ENOG5031VSP">
    <property type="taxonomic scope" value="Bacteria"/>
</dbReference>
<dbReference type="OrthoDB" id="3854762at2"/>
<keyword evidence="2" id="KW-1185">Reference proteome</keyword>
<accession>A0A1H7GZB7</accession>
<organism evidence="1 2">
    <name type="scientific">Streptacidiphilus jiangxiensis</name>
    <dbReference type="NCBI Taxonomy" id="235985"/>
    <lineage>
        <taxon>Bacteria</taxon>
        <taxon>Bacillati</taxon>
        <taxon>Actinomycetota</taxon>
        <taxon>Actinomycetes</taxon>
        <taxon>Kitasatosporales</taxon>
        <taxon>Streptomycetaceae</taxon>
        <taxon>Streptacidiphilus</taxon>
    </lineage>
</organism>
<gene>
    <name evidence="1" type="ORF">SAMN05414137_10213</name>
</gene>
<dbReference type="STRING" id="235985.SAMN05414137_10213"/>
<proteinExistence type="predicted"/>
<reference evidence="2" key="1">
    <citation type="submission" date="2016-10" db="EMBL/GenBank/DDBJ databases">
        <authorList>
            <person name="Varghese N."/>
        </authorList>
    </citation>
    <scope>NUCLEOTIDE SEQUENCE [LARGE SCALE GENOMIC DNA]</scope>
    <source>
        <strain evidence="2">DSM 45096 / BCRC 16803 / CGMCC 4.1857 / CIP 109030 / JCM 12277 / KCTC 19219 / NBRC 100920 / 33214</strain>
    </source>
</reference>
<evidence type="ECO:0000313" key="2">
    <source>
        <dbReference type="Proteomes" id="UP000183015"/>
    </source>
</evidence>
<dbReference type="EMBL" id="FOAZ01000002">
    <property type="protein sequence ID" value="SEK43411.1"/>
    <property type="molecule type" value="Genomic_DNA"/>
</dbReference>